<name>A0A0F4M0J2_9LACO</name>
<dbReference type="HOGENOM" id="CLU_410384_0_0_9"/>
<evidence type="ECO:0000259" key="4">
    <source>
        <dbReference type="PROSITE" id="PS51372"/>
    </source>
</evidence>
<dbReference type="InterPro" id="IPR050661">
    <property type="entry name" value="BglG_antiterminators"/>
</dbReference>
<reference evidence="5 6" key="1">
    <citation type="submission" date="2015-01" db="EMBL/GenBank/DDBJ databases">
        <title>Comparative genomics of the lactic acid bacteria isolated from the honey bee gut.</title>
        <authorList>
            <person name="Ellegaard K.M."/>
            <person name="Tamarit D."/>
            <person name="Javelind E."/>
            <person name="Olofsson T."/>
            <person name="Andersson S.G."/>
            <person name="Vasquez A."/>
        </authorList>
    </citation>
    <scope>NUCLEOTIDE SEQUENCE [LARGE SCALE GENOMIC DNA]</scope>
    <source>
        <strain evidence="5 6">Bin4</strain>
    </source>
</reference>
<dbReference type="InterPro" id="IPR036388">
    <property type="entry name" value="WH-like_DNA-bd_sf"/>
</dbReference>
<evidence type="ECO:0000256" key="2">
    <source>
        <dbReference type="ARBA" id="ARBA00023163"/>
    </source>
</evidence>
<evidence type="ECO:0000256" key="1">
    <source>
        <dbReference type="ARBA" id="ARBA00023015"/>
    </source>
</evidence>
<dbReference type="PROSITE" id="PS51094">
    <property type="entry name" value="PTS_EIIA_TYPE_2"/>
    <property type="match status" value="1"/>
</dbReference>
<dbReference type="SUPFAM" id="SSF55804">
    <property type="entry name" value="Phoshotransferase/anion transport protein"/>
    <property type="match status" value="1"/>
</dbReference>
<dbReference type="EMBL" id="JXJQ01000001">
    <property type="protein sequence ID" value="KJY63366.1"/>
    <property type="molecule type" value="Genomic_DNA"/>
</dbReference>
<sequence length="669" mass="77137">MNRKSAIMLEEMLSMNVETVNVDTLATLLNLNKSSIYDYLKSINIFLKAAQITELTLKDSLIVIPKKEKQAIYAAIKQDTYYYAYDNSERLYLIFAYLSVYPVMTMAQVSQKLAVSRNTIIKDIRHLKVQLQQKYATDLNIVSEKRKGIRLRYSSEEIIRHEINEQLQQILMNTNSLFLKTAVLKIYTVNQTLSLPILVQKIKQLHPKQSSQLNYTQIAVTVFVTLNRVASHKNLAADSSQPVLNQQILQLVQADLHQTQLAVPLAEECYLANQLYRLYLQIQQTNDTYNKSELSVMVIHFLSAVDQDLEIETVQDQKLIADLTEHIRSFTQTTNSFIQHVTSFADFYNDYGYVLQSVYRNKQIIEDFLGFKISHSLVLSITVHIASSLYRTSNDRNPVKVQAAVLTTVSYAEAKYIRLQVENIHNLEIIGVYTLKKLDAQARALLQQVDLVICTFNFQLENTFCVQVSPTINIEDIGLVKYHVLATLIKKQKNQKIERHKQDYQLLTSSNPFLRLLHPENTIFTSQFLNWETAYLMIGKLLQKHAYIKHSYWTAAINNIVSYGPYIVLRDNLAIAHAQNNHSVLADTIGLVYAQKGIGFDSKNKVQFLLFVALQSDDDYLAVINAILNVYDNYNFFETIQDTHKYPFFNMWRQSYESSSARSFKPIFN</sequence>
<dbReference type="STRING" id="1218492.JG30_00460"/>
<dbReference type="PANTHER" id="PTHR30185">
    <property type="entry name" value="CRYPTIC BETA-GLUCOSIDE BGL OPERON ANTITERMINATOR"/>
    <property type="match status" value="1"/>
</dbReference>
<keyword evidence="2" id="KW-0804">Transcription</keyword>
<organism evidence="5 6">
    <name type="scientific">Bombilactobacillus mellifer</name>
    <dbReference type="NCBI Taxonomy" id="1218492"/>
    <lineage>
        <taxon>Bacteria</taxon>
        <taxon>Bacillati</taxon>
        <taxon>Bacillota</taxon>
        <taxon>Bacilli</taxon>
        <taxon>Lactobacillales</taxon>
        <taxon>Lactobacillaceae</taxon>
        <taxon>Bombilactobacillus</taxon>
    </lineage>
</organism>
<dbReference type="Gene3D" id="3.40.930.10">
    <property type="entry name" value="Mannitol-specific EII, Chain A"/>
    <property type="match status" value="1"/>
</dbReference>
<evidence type="ECO:0000313" key="5">
    <source>
        <dbReference type="EMBL" id="KJY63366.1"/>
    </source>
</evidence>
<dbReference type="Proteomes" id="UP000033558">
    <property type="component" value="Unassembled WGS sequence"/>
</dbReference>
<dbReference type="InterPro" id="IPR016152">
    <property type="entry name" value="PTrfase/Anion_transptr"/>
</dbReference>
<dbReference type="AlphaFoldDB" id="A0A0F4M0J2"/>
<dbReference type="InterPro" id="IPR002178">
    <property type="entry name" value="PTS_EIIA_type-2_dom"/>
</dbReference>
<evidence type="ECO:0000313" key="6">
    <source>
        <dbReference type="Proteomes" id="UP000033558"/>
    </source>
</evidence>
<proteinExistence type="predicted"/>
<dbReference type="PATRIC" id="fig|1218492.5.peg.157"/>
<evidence type="ECO:0000259" key="3">
    <source>
        <dbReference type="PROSITE" id="PS51094"/>
    </source>
</evidence>
<dbReference type="InterPro" id="IPR011608">
    <property type="entry name" value="PRD"/>
</dbReference>
<keyword evidence="1" id="KW-0805">Transcription regulation</keyword>
<dbReference type="PROSITE" id="PS51372">
    <property type="entry name" value="PRD_2"/>
    <property type="match status" value="1"/>
</dbReference>
<dbReference type="PANTHER" id="PTHR30185:SF18">
    <property type="entry name" value="TRANSCRIPTIONAL REGULATOR MTLR"/>
    <property type="match status" value="1"/>
</dbReference>
<accession>A0A0F4M0J2</accession>
<dbReference type="GO" id="GO:0006355">
    <property type="term" value="P:regulation of DNA-templated transcription"/>
    <property type="evidence" value="ECO:0007669"/>
    <property type="project" value="InterPro"/>
</dbReference>
<feature type="domain" description="PRD" evidence="4">
    <location>
        <begin position="289"/>
        <end position="395"/>
    </location>
</feature>
<comment type="caution">
    <text evidence="5">The sequence shown here is derived from an EMBL/GenBank/DDBJ whole genome shotgun (WGS) entry which is preliminary data.</text>
</comment>
<dbReference type="RefSeq" id="WP_046315150.1">
    <property type="nucleotide sequence ID" value="NZ_JBHSZT010000003.1"/>
</dbReference>
<dbReference type="Gene3D" id="1.10.10.10">
    <property type="entry name" value="Winged helix-like DNA-binding domain superfamily/Winged helix DNA-binding domain"/>
    <property type="match status" value="1"/>
</dbReference>
<gene>
    <name evidence="5" type="ORF">JG30_00460</name>
</gene>
<dbReference type="OrthoDB" id="369398at2"/>
<protein>
    <submittedName>
        <fullName evidence="5">PTS IIA domain transcriptional regulator</fullName>
    </submittedName>
</protein>
<feature type="domain" description="PTS EIIA type-2" evidence="3">
    <location>
        <begin position="515"/>
        <end position="655"/>
    </location>
</feature>
<keyword evidence="6" id="KW-1185">Reference proteome</keyword>